<dbReference type="PROSITE" id="PS51141">
    <property type="entry name" value="ZF_SBP"/>
    <property type="match status" value="1"/>
</dbReference>
<evidence type="ECO:0000256" key="3">
    <source>
        <dbReference type="ARBA" id="ARBA00022771"/>
    </source>
</evidence>
<evidence type="ECO:0000256" key="10">
    <source>
        <dbReference type="SAM" id="MobiDB-lite"/>
    </source>
</evidence>
<evidence type="ECO:0000256" key="2">
    <source>
        <dbReference type="ARBA" id="ARBA00022723"/>
    </source>
</evidence>
<accession>A0AA88J4N5</accession>
<comment type="subcellular location">
    <subcellularLocation>
        <location evidence="1">Nucleus</location>
    </subcellularLocation>
</comment>
<organism evidence="12 13">
    <name type="scientific">Ficus carica</name>
    <name type="common">Common fig</name>
    <dbReference type="NCBI Taxonomy" id="3494"/>
    <lineage>
        <taxon>Eukaryota</taxon>
        <taxon>Viridiplantae</taxon>
        <taxon>Streptophyta</taxon>
        <taxon>Embryophyta</taxon>
        <taxon>Tracheophyta</taxon>
        <taxon>Spermatophyta</taxon>
        <taxon>Magnoliopsida</taxon>
        <taxon>eudicotyledons</taxon>
        <taxon>Gunneridae</taxon>
        <taxon>Pentapetalae</taxon>
        <taxon>rosids</taxon>
        <taxon>fabids</taxon>
        <taxon>Rosales</taxon>
        <taxon>Moraceae</taxon>
        <taxon>Ficeae</taxon>
        <taxon>Ficus</taxon>
    </lineage>
</organism>
<sequence length="535" mass="58613">MESWSYVSEGKGFVSEETISSFNSLARSKNSLLDWELKSTPCNFGNNILVSSQQGIESQGFVGEYIEMMGKQVPGDSVCGGKIIDPTAGISFSRQDDSTSKLSSRDSSLIDLKLGRIGDRRDVHNSKLPRVPPGLSSSGSSTPPKRIRLSGLNSHTAFCQVYGCNKDLSSSKDYHKRHKVCELHSKTAKVIVNGIEQRFCQQCSRFHLLAEFDDGKRSCRKRLAGHNERRRKPQVGIHSGRSGRMLQSYNDSRFQGTTSFICQDILPSGFLQPEKYGMSDWCHRVKVEDRSDYRPLPAVPVTNGHLRSKLLFPPEVGKEFPSFHESGANAVTASVFSDNSSQYTHELGAAGAGSRTFLHNTMLGCEEFNSFSTASTIQRFSGTSDSGCALSLLSSQSQYSTNNLSGFSMARALVKPGSHTCYGMSQVSEKLVGASSQASTSGVLDKLPSLGMNPVDGGQVGPIMMSRSIDAVNFEITDGIFQGSDFLNSKDRLACEDVPTIDLLQLSSQLQRVEDQRQSMQMKPKNDAFCCLRIT</sequence>
<dbReference type="Pfam" id="PF03110">
    <property type="entry name" value="SBP"/>
    <property type="match status" value="1"/>
</dbReference>
<evidence type="ECO:0000313" key="12">
    <source>
        <dbReference type="EMBL" id="GMN61732.1"/>
    </source>
</evidence>
<evidence type="ECO:0000256" key="8">
    <source>
        <dbReference type="ARBA" id="ARBA00023242"/>
    </source>
</evidence>
<evidence type="ECO:0000256" key="1">
    <source>
        <dbReference type="ARBA" id="ARBA00004123"/>
    </source>
</evidence>
<dbReference type="AlphaFoldDB" id="A0AA88J4N5"/>
<keyword evidence="6" id="KW-0238">DNA-binding</keyword>
<evidence type="ECO:0000256" key="5">
    <source>
        <dbReference type="ARBA" id="ARBA00023015"/>
    </source>
</evidence>
<name>A0AA88J4N5_FICCA</name>
<dbReference type="Gene3D" id="4.10.1100.10">
    <property type="entry name" value="Transcription factor, SBP-box domain"/>
    <property type="match status" value="1"/>
</dbReference>
<keyword evidence="8" id="KW-0539">Nucleus</keyword>
<dbReference type="SUPFAM" id="SSF103612">
    <property type="entry name" value="SBT domain"/>
    <property type="match status" value="1"/>
</dbReference>
<evidence type="ECO:0000313" key="13">
    <source>
        <dbReference type="Proteomes" id="UP001187192"/>
    </source>
</evidence>
<keyword evidence="3 9" id="KW-0863">Zinc-finger</keyword>
<evidence type="ECO:0000256" key="7">
    <source>
        <dbReference type="ARBA" id="ARBA00023163"/>
    </source>
</evidence>
<dbReference type="Proteomes" id="UP001187192">
    <property type="component" value="Unassembled WGS sequence"/>
</dbReference>
<dbReference type="GO" id="GO:0003677">
    <property type="term" value="F:DNA binding"/>
    <property type="evidence" value="ECO:0007669"/>
    <property type="project" value="UniProtKB-KW"/>
</dbReference>
<protein>
    <recommendedName>
        <fullName evidence="11">SBP-type domain-containing protein</fullName>
    </recommendedName>
</protein>
<feature type="region of interest" description="Disordered" evidence="10">
    <location>
        <begin position="121"/>
        <end position="147"/>
    </location>
</feature>
<feature type="domain" description="SBP-type" evidence="11">
    <location>
        <begin position="156"/>
        <end position="233"/>
    </location>
</feature>
<feature type="compositionally biased region" description="Basic residues" evidence="10">
    <location>
        <begin position="224"/>
        <end position="233"/>
    </location>
</feature>
<dbReference type="GO" id="GO:0008270">
    <property type="term" value="F:zinc ion binding"/>
    <property type="evidence" value="ECO:0007669"/>
    <property type="project" value="UniProtKB-KW"/>
</dbReference>
<reference evidence="12" key="1">
    <citation type="submission" date="2023-07" db="EMBL/GenBank/DDBJ databases">
        <title>draft genome sequence of fig (Ficus carica).</title>
        <authorList>
            <person name="Takahashi T."/>
            <person name="Nishimura K."/>
        </authorList>
    </citation>
    <scope>NUCLEOTIDE SEQUENCE</scope>
</reference>
<keyword evidence="5" id="KW-0805">Transcription regulation</keyword>
<evidence type="ECO:0000256" key="9">
    <source>
        <dbReference type="PROSITE-ProRule" id="PRU00470"/>
    </source>
</evidence>
<dbReference type="InterPro" id="IPR036893">
    <property type="entry name" value="SBP_sf"/>
</dbReference>
<keyword evidence="4" id="KW-0862">Zinc</keyword>
<dbReference type="EMBL" id="BTGU01000116">
    <property type="protein sequence ID" value="GMN61732.1"/>
    <property type="molecule type" value="Genomic_DNA"/>
</dbReference>
<keyword evidence="7" id="KW-0804">Transcription</keyword>
<evidence type="ECO:0000256" key="6">
    <source>
        <dbReference type="ARBA" id="ARBA00023125"/>
    </source>
</evidence>
<dbReference type="GO" id="GO:0005634">
    <property type="term" value="C:nucleus"/>
    <property type="evidence" value="ECO:0007669"/>
    <property type="project" value="UniProtKB-SubCell"/>
</dbReference>
<feature type="region of interest" description="Disordered" evidence="10">
    <location>
        <begin position="224"/>
        <end position="243"/>
    </location>
</feature>
<dbReference type="InterPro" id="IPR044817">
    <property type="entry name" value="SBP-like"/>
</dbReference>
<gene>
    <name evidence="12" type="ORF">TIFTF001_030814</name>
</gene>
<evidence type="ECO:0000259" key="11">
    <source>
        <dbReference type="PROSITE" id="PS51141"/>
    </source>
</evidence>
<proteinExistence type="predicted"/>
<evidence type="ECO:0000256" key="4">
    <source>
        <dbReference type="ARBA" id="ARBA00022833"/>
    </source>
</evidence>
<feature type="compositionally biased region" description="Low complexity" evidence="10">
    <location>
        <begin position="133"/>
        <end position="144"/>
    </location>
</feature>
<dbReference type="PANTHER" id="PTHR31251">
    <property type="entry name" value="SQUAMOSA PROMOTER-BINDING-LIKE PROTEIN 4"/>
    <property type="match status" value="1"/>
</dbReference>
<dbReference type="InterPro" id="IPR004333">
    <property type="entry name" value="SBP_dom"/>
</dbReference>
<dbReference type="FunFam" id="4.10.1100.10:FF:000001">
    <property type="entry name" value="Squamosa promoter-binding-like protein 14"/>
    <property type="match status" value="1"/>
</dbReference>
<comment type="caution">
    <text evidence="12">The sequence shown here is derived from an EMBL/GenBank/DDBJ whole genome shotgun (WGS) entry which is preliminary data.</text>
</comment>
<dbReference type="PANTHER" id="PTHR31251:SF160">
    <property type="entry name" value="SBP-TYPE DOMAIN-CONTAINING PROTEIN"/>
    <property type="match status" value="1"/>
</dbReference>
<keyword evidence="2" id="KW-0479">Metal-binding</keyword>
<keyword evidence="13" id="KW-1185">Reference proteome</keyword>